<dbReference type="GO" id="GO:0048367">
    <property type="term" value="P:shoot system development"/>
    <property type="evidence" value="ECO:0007669"/>
    <property type="project" value="InterPro"/>
</dbReference>
<proteinExistence type="predicted"/>
<name>A0AA87ZQH1_FICCA</name>
<dbReference type="AlphaFoldDB" id="A0AA87ZQH1"/>
<dbReference type="EMBL" id="BTGU01000007">
    <property type="protein sequence ID" value="GMN38272.1"/>
    <property type="molecule type" value="Genomic_DNA"/>
</dbReference>
<gene>
    <name evidence="1" type="ORF">TIFTF001_007516</name>
</gene>
<sequence length="262" mass="29258">MAASYHARSNSLPSRQHPLISEFEDQLCRLRSSEEASSSSTSFACKLSGLQDLRDCVDKLLLLPLNQQALNNERNEKCVDELLDGSLRLQDVCNTAKDTLLQTKESTQQIQSIMRRRRFGDSSLSSEVKKFLNSRKAVQKALHKATGNGFNFSTVNKDQEIVGMLREIESMTFSVFGSLFSFISGSKLQSKSSGWSLVSKMMNSKNVSCQVVNTSNEFTSADTALNLLMSQKTKKSDCRLEENAQNELQKLEMCIQDLEEGG</sequence>
<accession>A0AA87ZQH1</accession>
<organism evidence="1 2">
    <name type="scientific">Ficus carica</name>
    <name type="common">Common fig</name>
    <dbReference type="NCBI Taxonomy" id="3494"/>
    <lineage>
        <taxon>Eukaryota</taxon>
        <taxon>Viridiplantae</taxon>
        <taxon>Streptophyta</taxon>
        <taxon>Embryophyta</taxon>
        <taxon>Tracheophyta</taxon>
        <taxon>Spermatophyta</taxon>
        <taxon>Magnoliopsida</taxon>
        <taxon>eudicotyledons</taxon>
        <taxon>Gunneridae</taxon>
        <taxon>Pentapetalae</taxon>
        <taxon>rosids</taxon>
        <taxon>fabids</taxon>
        <taxon>Rosales</taxon>
        <taxon>Moraceae</taxon>
        <taxon>Ficeae</taxon>
        <taxon>Ficus</taxon>
    </lineage>
</organism>
<dbReference type="Proteomes" id="UP001187192">
    <property type="component" value="Unassembled WGS sequence"/>
</dbReference>
<comment type="caution">
    <text evidence="1">The sequence shown here is derived from an EMBL/GenBank/DDBJ whole genome shotgun (WGS) entry which is preliminary data.</text>
</comment>
<evidence type="ECO:0000313" key="2">
    <source>
        <dbReference type="Proteomes" id="UP001187192"/>
    </source>
</evidence>
<dbReference type="GO" id="GO:0048364">
    <property type="term" value="P:root development"/>
    <property type="evidence" value="ECO:0007669"/>
    <property type="project" value="InterPro"/>
</dbReference>
<dbReference type="InterPro" id="IPR004320">
    <property type="entry name" value="BPS1_pln"/>
</dbReference>
<dbReference type="Pfam" id="PF03087">
    <property type="entry name" value="BPS1"/>
    <property type="match status" value="1"/>
</dbReference>
<evidence type="ECO:0000313" key="1">
    <source>
        <dbReference type="EMBL" id="GMN38272.1"/>
    </source>
</evidence>
<protein>
    <submittedName>
        <fullName evidence="1">Uncharacterized protein</fullName>
    </submittedName>
</protein>
<dbReference type="PANTHER" id="PTHR33070:SF129">
    <property type="entry name" value="DUF241 DOMAIN PROTEIN"/>
    <property type="match status" value="1"/>
</dbReference>
<dbReference type="PANTHER" id="PTHR33070">
    <property type="entry name" value="OS06G0725500 PROTEIN"/>
    <property type="match status" value="1"/>
</dbReference>
<keyword evidence="2" id="KW-1185">Reference proteome</keyword>
<reference evidence="1" key="1">
    <citation type="submission" date="2023-07" db="EMBL/GenBank/DDBJ databases">
        <title>draft genome sequence of fig (Ficus carica).</title>
        <authorList>
            <person name="Takahashi T."/>
            <person name="Nishimura K."/>
        </authorList>
    </citation>
    <scope>NUCLEOTIDE SEQUENCE</scope>
</reference>